<dbReference type="AlphaFoldDB" id="A0A0D7BIP7"/>
<dbReference type="InterPro" id="IPR038013">
    <property type="entry name" value="ALG11"/>
</dbReference>
<evidence type="ECO:0000256" key="6">
    <source>
        <dbReference type="ARBA" id="ARBA00022679"/>
    </source>
</evidence>
<keyword evidence="5 12" id="KW-0328">Glycosyltransferase</keyword>
<evidence type="ECO:0000313" key="16">
    <source>
        <dbReference type="Proteomes" id="UP000054007"/>
    </source>
</evidence>
<feature type="domain" description="ALG11 mannosyltransferase N-terminal" evidence="14">
    <location>
        <begin position="55"/>
        <end position="261"/>
    </location>
</feature>
<evidence type="ECO:0000256" key="10">
    <source>
        <dbReference type="ARBA" id="ARBA00023136"/>
    </source>
</evidence>
<proteinExistence type="inferred from homology"/>
<evidence type="ECO:0000256" key="8">
    <source>
        <dbReference type="ARBA" id="ARBA00022824"/>
    </source>
</evidence>
<evidence type="ECO:0000256" key="3">
    <source>
        <dbReference type="ARBA" id="ARBA00012645"/>
    </source>
</evidence>
<dbReference type="UniPathway" id="UPA00378"/>
<keyword evidence="16" id="KW-1185">Reference proteome</keyword>
<dbReference type="PANTHER" id="PTHR45919:SF1">
    <property type="entry name" value="GDP-MAN:MAN(3)GLCNAC(2)-PP-DOL ALPHA-1,2-MANNOSYLTRANSFERASE"/>
    <property type="match status" value="1"/>
</dbReference>
<dbReference type="SUPFAM" id="SSF53756">
    <property type="entry name" value="UDP-Glycosyltransferase/glycogen phosphorylase"/>
    <property type="match status" value="1"/>
</dbReference>
<dbReference type="Pfam" id="PF00534">
    <property type="entry name" value="Glycos_transf_1"/>
    <property type="match status" value="1"/>
</dbReference>
<keyword evidence="7 12" id="KW-0812">Transmembrane</keyword>
<evidence type="ECO:0000256" key="1">
    <source>
        <dbReference type="ARBA" id="ARBA00004389"/>
    </source>
</evidence>
<dbReference type="PANTHER" id="PTHR45919">
    <property type="entry name" value="GDP-MAN:MAN(3)GLCNAC(2)-PP-DOL ALPHA-1,2-MANNOSYLTRANSFERASE"/>
    <property type="match status" value="1"/>
</dbReference>
<evidence type="ECO:0000259" key="13">
    <source>
        <dbReference type="Pfam" id="PF00534"/>
    </source>
</evidence>
<dbReference type="EC" id="2.4.1.131" evidence="3 12"/>
<feature type="transmembrane region" description="Helical" evidence="12">
    <location>
        <begin position="7"/>
        <end position="32"/>
    </location>
</feature>
<keyword evidence="10 12" id="KW-0472">Membrane</keyword>
<evidence type="ECO:0000256" key="9">
    <source>
        <dbReference type="ARBA" id="ARBA00022989"/>
    </source>
</evidence>
<dbReference type="STRING" id="1314674.A0A0D7BIP7"/>
<evidence type="ECO:0000256" key="5">
    <source>
        <dbReference type="ARBA" id="ARBA00022676"/>
    </source>
</evidence>
<dbReference type="GO" id="GO:0004377">
    <property type="term" value="F:GDP-Man:Man(3)GlcNAc(2)-PP-Dol alpha-1,2-mannosyltransferase activity"/>
    <property type="evidence" value="ECO:0007669"/>
    <property type="project" value="UniProtKB-UniRule"/>
</dbReference>
<accession>A0A0D7BIP7</accession>
<feature type="domain" description="Glycosyl transferase family 1" evidence="13">
    <location>
        <begin position="312"/>
        <end position="482"/>
    </location>
</feature>
<dbReference type="Gene3D" id="3.40.50.2000">
    <property type="entry name" value="Glycogen Phosphorylase B"/>
    <property type="match status" value="1"/>
</dbReference>
<evidence type="ECO:0000256" key="7">
    <source>
        <dbReference type="ARBA" id="ARBA00022692"/>
    </source>
</evidence>
<dbReference type="CDD" id="cd03806">
    <property type="entry name" value="GT4_ALG11-like"/>
    <property type="match status" value="1"/>
</dbReference>
<dbReference type="InterPro" id="IPR001296">
    <property type="entry name" value="Glyco_trans_1"/>
</dbReference>
<dbReference type="InterPro" id="IPR031814">
    <property type="entry name" value="ALG11_N"/>
</dbReference>
<comment type="function">
    <text evidence="12">GDP-Man:Man(3)GlcNAc(2)-PP-Dol alpha-1,2-mannosyltransferase that operates in the biosynthetic pathway of dolichol-linked oligosaccharides, the glycan precursors employed in protein asparagine (N)-glycosylation. The assembly of dolichol-linked oligosaccharides begins on the cytosolic side of the endoplasmic reticulum membrane and finishes in its lumen. The sequential addition of sugars to dolichol pyrophosphate produces dolichol-linked oligosaccharides containing fourteen sugars, including two GlcNAcs, nine mannoses and three glucoses. Once assembled, the oligosaccharide is transferred from the lipid to nascent proteins by oligosaccharyltransferases. Catalyzes, on the cytoplasmic face of the endoplasmic reticulum, the addition of the fourth and fifth mannose residues to the dolichol-linked oligosaccharide chain, to produce Man(5)GlcNAc(2)-PP-dolichol core oligosaccharide.</text>
</comment>
<evidence type="ECO:0000256" key="11">
    <source>
        <dbReference type="ARBA" id="ARBA00045065"/>
    </source>
</evidence>
<protein>
    <recommendedName>
        <fullName evidence="4 12">GDP-Man:Man(3)GlcNAc(2)-PP-Dol alpha-1,2-mannosyltransferase</fullName>
        <ecNumber evidence="3 12">2.4.1.131</ecNumber>
    </recommendedName>
</protein>
<dbReference type="GO" id="GO:0005789">
    <property type="term" value="C:endoplasmic reticulum membrane"/>
    <property type="evidence" value="ECO:0007669"/>
    <property type="project" value="UniProtKB-SubCell"/>
</dbReference>
<dbReference type="GO" id="GO:0006487">
    <property type="term" value="P:protein N-linked glycosylation"/>
    <property type="evidence" value="ECO:0007669"/>
    <property type="project" value="TreeGrafter"/>
</dbReference>
<dbReference type="Proteomes" id="UP000054007">
    <property type="component" value="Unassembled WGS sequence"/>
</dbReference>
<name>A0A0D7BIP7_9AGAR</name>
<organism evidence="15 16">
    <name type="scientific">Cylindrobasidium torrendii FP15055 ss-10</name>
    <dbReference type="NCBI Taxonomy" id="1314674"/>
    <lineage>
        <taxon>Eukaryota</taxon>
        <taxon>Fungi</taxon>
        <taxon>Dikarya</taxon>
        <taxon>Basidiomycota</taxon>
        <taxon>Agaricomycotina</taxon>
        <taxon>Agaricomycetes</taxon>
        <taxon>Agaricomycetidae</taxon>
        <taxon>Agaricales</taxon>
        <taxon>Marasmiineae</taxon>
        <taxon>Physalacriaceae</taxon>
        <taxon>Cylindrobasidium</taxon>
    </lineage>
</organism>
<sequence length="513" mass="57353">MFSFGQLLLGLGTSILLSLALPWILVFLYTVWARQQGVNGREKLLAELGQPPDRRVVGYFHPYCNAGGGGERVLWTAIVRSQRNEPNVVSVVYSGDIDASKEEIIAKVKLRFDIVLDPSSLHFVFLEKRWLVEDATWPAFTLLGQSIGSMILTWEAITNVVPHLFIDTMGYAFSFPVVSLIASVPTGAYVHYPTISTQMLKRVTNRQSGVTNRNFISQSIVLTYGKLLYYRIFMFYYSRALRMASFKMANSSWTKNHVDAILVHRDPLLEFANTFSLARFLFAGPPASAHKQSAQIVYPSCDTRAMSSFPLTPREPVVLSVAQFRPEKNHAAQLQALAALLKQHPSTPAKFVLLGGARNDDDLQRVDTLRLLARNLGVEDHVEFVVNASYAEVLEWLAKSSVGLSTMVDEHFGINVVELMAAGVIPVSHASGGPLHDIIVSFEGKPTGYHARTPEEFADAIHIALTLPEDEAQEMRQRARTWAVQAFSEDEFERTWNTSGWRDVLEEGYTQSQ</sequence>
<dbReference type="Pfam" id="PF15924">
    <property type="entry name" value="ALG11_N"/>
    <property type="match status" value="1"/>
</dbReference>
<dbReference type="EMBL" id="KN880482">
    <property type="protein sequence ID" value="KIY69521.1"/>
    <property type="molecule type" value="Genomic_DNA"/>
</dbReference>
<evidence type="ECO:0000313" key="15">
    <source>
        <dbReference type="EMBL" id="KIY69521.1"/>
    </source>
</evidence>
<dbReference type="OrthoDB" id="2276068at2759"/>
<evidence type="ECO:0000256" key="2">
    <source>
        <dbReference type="ARBA" id="ARBA00004922"/>
    </source>
</evidence>
<comment type="catalytic activity">
    <reaction evidence="11 12">
        <text>an alpha-D-Man-(1-&gt;3)-[alpha-D-Man-(1-&gt;6)]-beta-D-Man-(1-&gt;4)-beta-D-GlcNAc-(1-&gt;4)-alpha-D-GlcNAc-diphospho-di-trans,poly-cis-dolichol + 2 GDP-alpha-D-mannose = an alpha-D-Man-(1-&gt;2)-alpha-D-Man-(1-&gt;2)-alpha-D-Man-(1-&gt;3)-[alpha-D-Man-(1-&gt;6)]-beta-D-Man-(1-&gt;4)-beta-D-GlcNAc-(1-&gt;4)-alpha-D-GlcNAc-diphospho-di-trans,poly-cis-dolichol + 2 GDP + 2 H(+)</text>
        <dbReference type="Rhea" id="RHEA:29523"/>
        <dbReference type="Rhea" id="RHEA-COMP:19515"/>
        <dbReference type="Rhea" id="RHEA-COMP:19516"/>
        <dbReference type="ChEBI" id="CHEBI:15378"/>
        <dbReference type="ChEBI" id="CHEBI:57527"/>
        <dbReference type="ChEBI" id="CHEBI:58189"/>
        <dbReference type="ChEBI" id="CHEBI:132511"/>
        <dbReference type="ChEBI" id="CHEBI:132515"/>
        <dbReference type="EC" id="2.4.1.131"/>
    </reaction>
    <physiologicalReaction direction="left-to-right" evidence="11 12">
        <dbReference type="Rhea" id="RHEA:29524"/>
    </physiologicalReaction>
</comment>
<keyword evidence="6 12" id="KW-0808">Transferase</keyword>
<gene>
    <name evidence="15" type="ORF">CYLTODRAFT_393514</name>
</gene>
<keyword evidence="9 12" id="KW-1133">Transmembrane helix</keyword>
<keyword evidence="8 12" id="KW-0256">Endoplasmic reticulum</keyword>
<evidence type="ECO:0000256" key="4">
    <source>
        <dbReference type="ARBA" id="ARBA00022018"/>
    </source>
</evidence>
<evidence type="ECO:0000259" key="14">
    <source>
        <dbReference type="Pfam" id="PF15924"/>
    </source>
</evidence>
<reference evidence="15 16" key="1">
    <citation type="journal article" date="2015" name="Fungal Genet. Biol.">
        <title>Evolution of novel wood decay mechanisms in Agaricales revealed by the genome sequences of Fistulina hepatica and Cylindrobasidium torrendii.</title>
        <authorList>
            <person name="Floudas D."/>
            <person name="Held B.W."/>
            <person name="Riley R."/>
            <person name="Nagy L.G."/>
            <person name="Koehler G."/>
            <person name="Ransdell A.S."/>
            <person name="Younus H."/>
            <person name="Chow J."/>
            <person name="Chiniquy J."/>
            <person name="Lipzen A."/>
            <person name="Tritt A."/>
            <person name="Sun H."/>
            <person name="Haridas S."/>
            <person name="LaButti K."/>
            <person name="Ohm R.A."/>
            <person name="Kues U."/>
            <person name="Blanchette R.A."/>
            <person name="Grigoriev I.V."/>
            <person name="Minto R.E."/>
            <person name="Hibbett D.S."/>
        </authorList>
    </citation>
    <scope>NUCLEOTIDE SEQUENCE [LARGE SCALE GENOMIC DNA]</scope>
    <source>
        <strain evidence="15 16">FP15055 ss-10</strain>
    </source>
</reference>
<comment type="subcellular location">
    <subcellularLocation>
        <location evidence="1">Endoplasmic reticulum membrane</location>
        <topology evidence="1">Single-pass membrane protein</topology>
    </subcellularLocation>
</comment>
<evidence type="ECO:0000256" key="12">
    <source>
        <dbReference type="RuleBase" id="RU367051"/>
    </source>
</evidence>
<comment type="similarity">
    <text evidence="12">Belongs to the glycosyltransferase group 1 family. Glycosyltransferase 4 subfamily.</text>
</comment>
<comment type="pathway">
    <text evidence="2 12">Protein modification; protein glycosylation.</text>
</comment>